<dbReference type="PROSITE" id="PS50977">
    <property type="entry name" value="HTH_TETR_2"/>
    <property type="match status" value="1"/>
</dbReference>
<evidence type="ECO:0000256" key="2">
    <source>
        <dbReference type="PROSITE-ProRule" id="PRU00335"/>
    </source>
</evidence>
<dbReference type="PRINTS" id="PR00455">
    <property type="entry name" value="HTHTETR"/>
</dbReference>
<gene>
    <name evidence="4" type="ORF">DWX41_04475</name>
</gene>
<name>A0A3E2X0R9_9FIRM</name>
<dbReference type="SUPFAM" id="SSF46689">
    <property type="entry name" value="Homeodomain-like"/>
    <property type="match status" value="1"/>
</dbReference>
<dbReference type="SUPFAM" id="SSF48498">
    <property type="entry name" value="Tetracyclin repressor-like, C-terminal domain"/>
    <property type="match status" value="1"/>
</dbReference>
<sequence>MNEKFLALSEEKQQRVINAAMEVFGKNEYKRASTDLIAVKAGISKGLLFYYFHNKKELYLYVYHCLIDIMKEQIADTTFLELTDFFELLRYAGTGKAVILEKHPYILEFAMRAFYSENEIVSDALKSFNTMQEEVMYQMYFGHIDTYKFKDSVEPFKVYKMLRWMGDGYIHDKQMAGKAIDINELLNEFNDWMDMMKKLVYKEEYQF</sequence>
<evidence type="ECO:0000256" key="1">
    <source>
        <dbReference type="ARBA" id="ARBA00023125"/>
    </source>
</evidence>
<protein>
    <submittedName>
        <fullName evidence="4">TetR/AcrR family transcriptional regulator</fullName>
    </submittedName>
</protein>
<dbReference type="EMBL" id="QVIA01000004">
    <property type="protein sequence ID" value="RGC34034.1"/>
    <property type="molecule type" value="Genomic_DNA"/>
</dbReference>
<organism evidence="4 5">
    <name type="scientific">Hungatella hathewayi</name>
    <dbReference type="NCBI Taxonomy" id="154046"/>
    <lineage>
        <taxon>Bacteria</taxon>
        <taxon>Bacillati</taxon>
        <taxon>Bacillota</taxon>
        <taxon>Clostridia</taxon>
        <taxon>Lachnospirales</taxon>
        <taxon>Lachnospiraceae</taxon>
        <taxon>Hungatella</taxon>
    </lineage>
</organism>
<proteinExistence type="predicted"/>
<dbReference type="PANTHER" id="PTHR43479:SF11">
    <property type="entry name" value="ACREF_ENVCD OPERON REPRESSOR-RELATED"/>
    <property type="match status" value="1"/>
</dbReference>
<dbReference type="InterPro" id="IPR009057">
    <property type="entry name" value="Homeodomain-like_sf"/>
</dbReference>
<dbReference type="GeneID" id="93335125"/>
<accession>A0A3E2X0R9</accession>
<dbReference type="RefSeq" id="WP_025656694.1">
    <property type="nucleotide sequence ID" value="NZ_QVIA01000004.1"/>
</dbReference>
<dbReference type="AlphaFoldDB" id="A0A3E2X0R9"/>
<dbReference type="Proteomes" id="UP000261111">
    <property type="component" value="Unassembled WGS sequence"/>
</dbReference>
<dbReference type="Gene3D" id="1.10.357.10">
    <property type="entry name" value="Tetracycline Repressor, domain 2"/>
    <property type="match status" value="1"/>
</dbReference>
<keyword evidence="1 2" id="KW-0238">DNA-binding</keyword>
<dbReference type="InterPro" id="IPR036271">
    <property type="entry name" value="Tet_transcr_reg_TetR-rel_C_sf"/>
</dbReference>
<feature type="DNA-binding region" description="H-T-H motif" evidence="2">
    <location>
        <begin position="33"/>
        <end position="52"/>
    </location>
</feature>
<feature type="domain" description="HTH tetR-type" evidence="3">
    <location>
        <begin position="10"/>
        <end position="70"/>
    </location>
</feature>
<dbReference type="InterPro" id="IPR001647">
    <property type="entry name" value="HTH_TetR"/>
</dbReference>
<evidence type="ECO:0000313" key="4">
    <source>
        <dbReference type="EMBL" id="RGC34034.1"/>
    </source>
</evidence>
<evidence type="ECO:0000259" key="3">
    <source>
        <dbReference type="PROSITE" id="PS50977"/>
    </source>
</evidence>
<reference evidence="4 5" key="1">
    <citation type="submission" date="2018-08" db="EMBL/GenBank/DDBJ databases">
        <title>A genome reference for cultivated species of the human gut microbiota.</title>
        <authorList>
            <person name="Zou Y."/>
            <person name="Xue W."/>
            <person name="Luo G."/>
        </authorList>
    </citation>
    <scope>NUCLEOTIDE SEQUENCE [LARGE SCALE GENOMIC DNA]</scope>
    <source>
        <strain evidence="4 5">AF19-21</strain>
    </source>
</reference>
<dbReference type="Gene3D" id="1.10.10.60">
    <property type="entry name" value="Homeodomain-like"/>
    <property type="match status" value="1"/>
</dbReference>
<dbReference type="InterPro" id="IPR050624">
    <property type="entry name" value="HTH-type_Tx_Regulator"/>
</dbReference>
<evidence type="ECO:0000313" key="5">
    <source>
        <dbReference type="Proteomes" id="UP000261111"/>
    </source>
</evidence>
<dbReference type="PANTHER" id="PTHR43479">
    <property type="entry name" value="ACREF/ENVCD OPERON REPRESSOR-RELATED"/>
    <property type="match status" value="1"/>
</dbReference>
<dbReference type="GO" id="GO:0003677">
    <property type="term" value="F:DNA binding"/>
    <property type="evidence" value="ECO:0007669"/>
    <property type="project" value="UniProtKB-UniRule"/>
</dbReference>
<comment type="caution">
    <text evidence="4">The sequence shown here is derived from an EMBL/GenBank/DDBJ whole genome shotgun (WGS) entry which is preliminary data.</text>
</comment>
<dbReference type="Pfam" id="PF00440">
    <property type="entry name" value="TetR_N"/>
    <property type="match status" value="1"/>
</dbReference>